<dbReference type="CDD" id="cd00075">
    <property type="entry name" value="HATPase"/>
    <property type="match status" value="1"/>
</dbReference>
<dbReference type="RefSeq" id="WP_307481590.1">
    <property type="nucleotide sequence ID" value="NZ_JAUSUF010000001.1"/>
</dbReference>
<dbReference type="PANTHER" id="PTHR45453:SF1">
    <property type="entry name" value="PHOSPHATE REGULON SENSOR PROTEIN PHOR"/>
    <property type="match status" value="1"/>
</dbReference>
<dbReference type="Pfam" id="PF00672">
    <property type="entry name" value="HAMP"/>
    <property type="match status" value="1"/>
</dbReference>
<dbReference type="Gene3D" id="3.30.565.10">
    <property type="entry name" value="Histidine kinase-like ATPase, C-terminal domain"/>
    <property type="match status" value="1"/>
</dbReference>
<dbReference type="PRINTS" id="PR00344">
    <property type="entry name" value="BCTRLSENSOR"/>
</dbReference>
<evidence type="ECO:0000259" key="10">
    <source>
        <dbReference type="PROSITE" id="PS50109"/>
    </source>
</evidence>
<dbReference type="Gene3D" id="6.10.340.10">
    <property type="match status" value="1"/>
</dbReference>
<dbReference type="SUPFAM" id="SSF55785">
    <property type="entry name" value="PYP-like sensor domain (PAS domain)"/>
    <property type="match status" value="1"/>
</dbReference>
<evidence type="ECO:0000256" key="1">
    <source>
        <dbReference type="ARBA" id="ARBA00000085"/>
    </source>
</evidence>
<dbReference type="InterPro" id="IPR036097">
    <property type="entry name" value="HisK_dim/P_sf"/>
</dbReference>
<protein>
    <recommendedName>
        <fullName evidence="3">histidine kinase</fullName>
        <ecNumber evidence="3">2.7.13.3</ecNumber>
    </recommendedName>
</protein>
<dbReference type="InterPro" id="IPR000014">
    <property type="entry name" value="PAS"/>
</dbReference>
<feature type="domain" description="HAMP" evidence="11">
    <location>
        <begin position="173"/>
        <end position="225"/>
    </location>
</feature>
<dbReference type="SUPFAM" id="SSF55874">
    <property type="entry name" value="ATPase domain of HSP90 chaperone/DNA topoisomerase II/histidine kinase"/>
    <property type="match status" value="1"/>
</dbReference>
<dbReference type="SUPFAM" id="SSF47384">
    <property type="entry name" value="Homodimeric domain of signal transducing histidine kinase"/>
    <property type="match status" value="1"/>
</dbReference>
<keyword evidence="6 12" id="KW-0418">Kinase</keyword>
<dbReference type="Pfam" id="PF02518">
    <property type="entry name" value="HATPase_c"/>
    <property type="match status" value="1"/>
</dbReference>
<name>A0ABT9UN43_9FIRM</name>
<comment type="catalytic activity">
    <reaction evidence="1">
        <text>ATP + protein L-histidine = ADP + protein N-phospho-L-histidine.</text>
        <dbReference type="EC" id="2.7.13.3"/>
    </reaction>
</comment>
<dbReference type="EMBL" id="JAUSUF010000001">
    <property type="protein sequence ID" value="MDQ0148085.1"/>
    <property type="molecule type" value="Genomic_DNA"/>
</dbReference>
<dbReference type="PROSITE" id="PS50109">
    <property type="entry name" value="HIS_KIN"/>
    <property type="match status" value="1"/>
</dbReference>
<dbReference type="CDD" id="cd00082">
    <property type="entry name" value="HisKA"/>
    <property type="match status" value="1"/>
</dbReference>
<dbReference type="InterPro" id="IPR003661">
    <property type="entry name" value="HisK_dim/P_dom"/>
</dbReference>
<dbReference type="PANTHER" id="PTHR45453">
    <property type="entry name" value="PHOSPHATE REGULON SENSOR PROTEIN PHOR"/>
    <property type="match status" value="1"/>
</dbReference>
<dbReference type="InterPro" id="IPR036890">
    <property type="entry name" value="HATPase_C_sf"/>
</dbReference>
<dbReference type="InterPro" id="IPR050351">
    <property type="entry name" value="BphY/WalK/GraS-like"/>
</dbReference>
<dbReference type="CDD" id="cd06225">
    <property type="entry name" value="HAMP"/>
    <property type="match status" value="1"/>
</dbReference>
<reference evidence="12 13" key="1">
    <citation type="submission" date="2023-07" db="EMBL/GenBank/DDBJ databases">
        <title>Genomic Encyclopedia of Type Strains, Phase IV (KMG-IV): sequencing the most valuable type-strain genomes for metagenomic binning, comparative biology and taxonomic classification.</title>
        <authorList>
            <person name="Goeker M."/>
        </authorList>
    </citation>
    <scope>NUCLEOTIDE SEQUENCE [LARGE SCALE GENOMIC DNA]</scope>
    <source>
        <strain evidence="12 13">DSM 20694</strain>
    </source>
</reference>
<dbReference type="SMART" id="SM00388">
    <property type="entry name" value="HisKA"/>
    <property type="match status" value="1"/>
</dbReference>
<comment type="caution">
    <text evidence="12">The sequence shown here is derived from an EMBL/GenBank/DDBJ whole genome shotgun (WGS) entry which is preliminary data.</text>
</comment>
<keyword evidence="9" id="KW-0812">Transmembrane</keyword>
<dbReference type="Gene3D" id="1.10.287.130">
    <property type="match status" value="1"/>
</dbReference>
<gene>
    <name evidence="12" type="ORF">J2S18_000002</name>
</gene>
<keyword evidence="8 9" id="KW-0472">Membrane</keyword>
<dbReference type="Pfam" id="PF13188">
    <property type="entry name" value="PAS_8"/>
    <property type="match status" value="1"/>
</dbReference>
<keyword evidence="9" id="KW-1133">Transmembrane helix</keyword>
<keyword evidence="7" id="KW-0902">Two-component regulatory system</keyword>
<dbReference type="Gene3D" id="3.30.450.20">
    <property type="entry name" value="PAS domain"/>
    <property type="match status" value="1"/>
</dbReference>
<organism evidence="12 13">
    <name type="scientific">Eubacterium multiforme</name>
    <dbReference type="NCBI Taxonomy" id="83339"/>
    <lineage>
        <taxon>Bacteria</taxon>
        <taxon>Bacillati</taxon>
        <taxon>Bacillota</taxon>
        <taxon>Clostridia</taxon>
        <taxon>Eubacteriales</taxon>
        <taxon>Eubacteriaceae</taxon>
        <taxon>Eubacterium</taxon>
    </lineage>
</organism>
<evidence type="ECO:0000259" key="11">
    <source>
        <dbReference type="PROSITE" id="PS50885"/>
    </source>
</evidence>
<dbReference type="SUPFAM" id="SSF158472">
    <property type="entry name" value="HAMP domain-like"/>
    <property type="match status" value="1"/>
</dbReference>
<keyword evidence="13" id="KW-1185">Reference proteome</keyword>
<evidence type="ECO:0000313" key="13">
    <source>
        <dbReference type="Proteomes" id="UP001228504"/>
    </source>
</evidence>
<feature type="transmembrane region" description="Helical" evidence="9">
    <location>
        <begin position="152"/>
        <end position="172"/>
    </location>
</feature>
<dbReference type="InterPro" id="IPR003594">
    <property type="entry name" value="HATPase_dom"/>
</dbReference>
<evidence type="ECO:0000256" key="3">
    <source>
        <dbReference type="ARBA" id="ARBA00012438"/>
    </source>
</evidence>
<dbReference type="Pfam" id="PF00512">
    <property type="entry name" value="HisKA"/>
    <property type="match status" value="1"/>
</dbReference>
<evidence type="ECO:0000256" key="6">
    <source>
        <dbReference type="ARBA" id="ARBA00022777"/>
    </source>
</evidence>
<accession>A0ABT9UN43</accession>
<comment type="subcellular location">
    <subcellularLocation>
        <location evidence="2">Membrane</location>
    </subcellularLocation>
</comment>
<keyword evidence="5 12" id="KW-0808">Transferase</keyword>
<feature type="transmembrane region" description="Helical" evidence="9">
    <location>
        <begin position="6"/>
        <end position="27"/>
    </location>
</feature>
<dbReference type="EC" id="2.7.13.3" evidence="3"/>
<dbReference type="Proteomes" id="UP001228504">
    <property type="component" value="Unassembled WGS sequence"/>
</dbReference>
<dbReference type="InterPro" id="IPR003660">
    <property type="entry name" value="HAMP_dom"/>
</dbReference>
<keyword evidence="4" id="KW-0597">Phosphoprotein</keyword>
<dbReference type="SMART" id="SM00387">
    <property type="entry name" value="HATPase_c"/>
    <property type="match status" value="1"/>
</dbReference>
<evidence type="ECO:0000256" key="5">
    <source>
        <dbReference type="ARBA" id="ARBA00022679"/>
    </source>
</evidence>
<dbReference type="SMART" id="SM00304">
    <property type="entry name" value="HAMP"/>
    <property type="match status" value="1"/>
</dbReference>
<proteinExistence type="predicted"/>
<dbReference type="InterPro" id="IPR035965">
    <property type="entry name" value="PAS-like_dom_sf"/>
</dbReference>
<dbReference type="InterPro" id="IPR005467">
    <property type="entry name" value="His_kinase_dom"/>
</dbReference>
<evidence type="ECO:0000256" key="4">
    <source>
        <dbReference type="ARBA" id="ARBA00022553"/>
    </source>
</evidence>
<feature type="domain" description="Histidine kinase" evidence="10">
    <location>
        <begin position="348"/>
        <end position="559"/>
    </location>
</feature>
<dbReference type="PROSITE" id="PS50885">
    <property type="entry name" value="HAMP"/>
    <property type="match status" value="1"/>
</dbReference>
<evidence type="ECO:0000256" key="8">
    <source>
        <dbReference type="ARBA" id="ARBA00023136"/>
    </source>
</evidence>
<evidence type="ECO:0000256" key="7">
    <source>
        <dbReference type="ARBA" id="ARBA00023012"/>
    </source>
</evidence>
<evidence type="ECO:0000256" key="2">
    <source>
        <dbReference type="ARBA" id="ARBA00004370"/>
    </source>
</evidence>
<dbReference type="SMART" id="SM00091">
    <property type="entry name" value="PAS"/>
    <property type="match status" value="1"/>
</dbReference>
<dbReference type="GO" id="GO:0004673">
    <property type="term" value="F:protein histidine kinase activity"/>
    <property type="evidence" value="ECO:0007669"/>
    <property type="project" value="UniProtKB-EC"/>
</dbReference>
<evidence type="ECO:0000313" key="12">
    <source>
        <dbReference type="EMBL" id="MDQ0148085.1"/>
    </source>
</evidence>
<sequence>MKKKIITSVIITVIFALVVITASFVALSSMQEIQNTRNILKNYNEIVSNWKNVDKEDLNIFKINKTNIRFTIINKDGKVTFDSFEDNDYKNYSEREEVQKAKVKGVGYSDRYSDTLKTDMIYCATKFKDGTIIRSGVPESTIKIFYKGNMKYYIAVSIMVLIFSIALAFKLVRIIVDPVKHLECVTSKIANGNLQTRVNISSNDELGQLGKTFNNMADQLQSKINEVLDKQSSLESILNCMQSGVIALDNDNKIITINPYAQIIFGINFDVTGKFLTDCIEEKNIKNILEDESDNEVEIKIKKPVERFLKIKRANIIKGYKRIGRVIAIQDITEMKRLENIRTQFVANVSHELKTPLTSIKGFAETLRYVDDEKTKLKFLDIIDKESVRLTRLINDILVLSNLESAVVEEMEEFLPDDIIDDVVNILSDQAMKKNIKLNFNRENVNYILGQKDKFFQVAINIIENAIKYSNEGATVNVRSYSSHGYYTFEVEDNGIGIPDEDIPRIFERFYRVDKARKSGGTGLGLAIVKHIVKSFAGTIEVYSKLNEGTKFVLKIKYI</sequence>
<evidence type="ECO:0000256" key="9">
    <source>
        <dbReference type="SAM" id="Phobius"/>
    </source>
</evidence>
<dbReference type="InterPro" id="IPR004358">
    <property type="entry name" value="Sig_transdc_His_kin-like_C"/>
</dbReference>